<evidence type="ECO:0000256" key="1">
    <source>
        <dbReference type="ARBA" id="ARBA00022723"/>
    </source>
</evidence>
<dbReference type="GO" id="GO:0043484">
    <property type="term" value="P:regulation of RNA splicing"/>
    <property type="evidence" value="ECO:0007669"/>
    <property type="project" value="TreeGrafter"/>
</dbReference>
<proteinExistence type="inferred from homology"/>
<protein>
    <recommendedName>
        <fullName evidence="7">C3H1-type domain-containing protein</fullName>
    </recommendedName>
</protein>
<comment type="similarity">
    <text evidence="5">Belongs to the muscleblind family.</text>
</comment>
<keyword evidence="9" id="KW-1185">Reference proteome</keyword>
<sequence length="466" mass="49405">MLHAGKGRVCVWGGGVGEGVGLIRLHAGSSLWLLWEGPLETCDKDKAALGDIKLRYGKYEVIKSNGRSKLRFALSSTADVKSNRRGYYICRLVCGKCQRKDPPCKYLHPPQHLREQLLQNGRNNLILKNMQLQAYQQYAGVLPVKQVKPITAGPKAVAVPTATVMPAGHYSYLAHPSSSQATPQAVLRPPTLPQAAASVASPSPYDANPYAGLQALSAMPAQAAPAAYNPYITTSLNSVGMPTTGDANAVVSQQLHPGMLSAQPKAVRADKFESPPDGTESVSSHASLMDAYSLPTCTYIPQVCREFQRGTCSRATSECRFAHPADHIAVDPADNHVTVCMDYVKSKCARDLCKYFHPPPHLQALVRAAHARNQAAAAAAAASVSASASISAVVDCCLNGGGVTSSSPTCNNNNVASSNSNFVNNLNNNINNNNSNNNHNNNNSNCSALVGARGECAISDLTIVAC</sequence>
<dbReference type="PROSITE" id="PS50103">
    <property type="entry name" value="ZF_C3H1"/>
    <property type="match status" value="2"/>
</dbReference>
<evidence type="ECO:0000313" key="9">
    <source>
        <dbReference type="Proteomes" id="UP001283361"/>
    </source>
</evidence>
<keyword evidence="1 6" id="KW-0479">Metal-binding</keyword>
<dbReference type="EMBL" id="JAWDGP010003173">
    <property type="protein sequence ID" value="KAK3776825.1"/>
    <property type="molecule type" value="Genomic_DNA"/>
</dbReference>
<keyword evidence="3 6" id="KW-0863">Zinc-finger</keyword>
<dbReference type="InterPro" id="IPR054429">
    <property type="entry name" value="Znf-CCCH_Muscleblind-like"/>
</dbReference>
<keyword evidence="4 6" id="KW-0862">Zinc</keyword>
<evidence type="ECO:0000313" key="8">
    <source>
        <dbReference type="EMBL" id="KAK3776825.1"/>
    </source>
</evidence>
<evidence type="ECO:0000256" key="6">
    <source>
        <dbReference type="PROSITE-ProRule" id="PRU00723"/>
    </source>
</evidence>
<evidence type="ECO:0000256" key="5">
    <source>
        <dbReference type="ARBA" id="ARBA00038226"/>
    </source>
</evidence>
<dbReference type="Gene3D" id="3.30.1370.210">
    <property type="match status" value="2"/>
</dbReference>
<dbReference type="GO" id="GO:0003723">
    <property type="term" value="F:RNA binding"/>
    <property type="evidence" value="ECO:0007669"/>
    <property type="project" value="TreeGrafter"/>
</dbReference>
<accession>A0AAE0ZWF7</accession>
<keyword evidence="2" id="KW-0677">Repeat</keyword>
<dbReference type="PANTHER" id="PTHR12675">
    <property type="entry name" value="MUSCLEBLIND-LIKE PROTEIN"/>
    <property type="match status" value="1"/>
</dbReference>
<comment type="caution">
    <text evidence="8">The sequence shown here is derived from an EMBL/GenBank/DDBJ whole genome shotgun (WGS) entry which is preliminary data.</text>
</comment>
<evidence type="ECO:0000259" key="7">
    <source>
        <dbReference type="PROSITE" id="PS50103"/>
    </source>
</evidence>
<dbReference type="InterPro" id="IPR000571">
    <property type="entry name" value="Znf_CCCH"/>
</dbReference>
<gene>
    <name evidence="8" type="ORF">RRG08_024602</name>
</gene>
<dbReference type="AlphaFoldDB" id="A0AAE0ZWF7"/>
<evidence type="ECO:0000256" key="4">
    <source>
        <dbReference type="ARBA" id="ARBA00022833"/>
    </source>
</evidence>
<feature type="domain" description="C3H1-type" evidence="7">
    <location>
        <begin position="334"/>
        <end position="360"/>
    </location>
</feature>
<organism evidence="8 9">
    <name type="scientific">Elysia crispata</name>
    <name type="common">lettuce slug</name>
    <dbReference type="NCBI Taxonomy" id="231223"/>
    <lineage>
        <taxon>Eukaryota</taxon>
        <taxon>Metazoa</taxon>
        <taxon>Spiralia</taxon>
        <taxon>Lophotrochozoa</taxon>
        <taxon>Mollusca</taxon>
        <taxon>Gastropoda</taxon>
        <taxon>Heterobranchia</taxon>
        <taxon>Euthyneura</taxon>
        <taxon>Panpulmonata</taxon>
        <taxon>Sacoglossa</taxon>
        <taxon>Placobranchoidea</taxon>
        <taxon>Plakobranchidae</taxon>
        <taxon>Elysia</taxon>
    </lineage>
</organism>
<feature type="domain" description="C3H1-type" evidence="7">
    <location>
        <begin position="298"/>
        <end position="326"/>
    </location>
</feature>
<feature type="zinc finger region" description="C3H1-type" evidence="6">
    <location>
        <begin position="334"/>
        <end position="360"/>
    </location>
</feature>
<name>A0AAE0ZWF7_9GAST</name>
<dbReference type="GO" id="GO:0008270">
    <property type="term" value="F:zinc ion binding"/>
    <property type="evidence" value="ECO:0007669"/>
    <property type="project" value="UniProtKB-KW"/>
</dbReference>
<evidence type="ECO:0000256" key="2">
    <source>
        <dbReference type="ARBA" id="ARBA00022737"/>
    </source>
</evidence>
<dbReference type="GO" id="GO:0005654">
    <property type="term" value="C:nucleoplasm"/>
    <property type="evidence" value="ECO:0007669"/>
    <property type="project" value="TreeGrafter"/>
</dbReference>
<dbReference type="Pfam" id="PF22628">
    <property type="entry name" value="zf-CCCH_10"/>
    <property type="match status" value="2"/>
</dbReference>
<evidence type="ECO:0000256" key="3">
    <source>
        <dbReference type="ARBA" id="ARBA00022771"/>
    </source>
</evidence>
<dbReference type="SMART" id="SM00356">
    <property type="entry name" value="ZnF_C3H1"/>
    <property type="match status" value="2"/>
</dbReference>
<dbReference type="PANTHER" id="PTHR12675:SF12">
    <property type="entry name" value="PROTEIN MUSCLEBLIND"/>
    <property type="match status" value="1"/>
</dbReference>
<reference evidence="8" key="1">
    <citation type="journal article" date="2023" name="G3 (Bethesda)">
        <title>A reference genome for the long-term kleptoplast-retaining sea slug Elysia crispata morphotype clarki.</title>
        <authorList>
            <person name="Eastman K.E."/>
            <person name="Pendleton A.L."/>
            <person name="Shaikh M.A."/>
            <person name="Suttiyut T."/>
            <person name="Ogas R."/>
            <person name="Tomko P."/>
            <person name="Gavelis G."/>
            <person name="Widhalm J.R."/>
            <person name="Wisecaver J.H."/>
        </authorList>
    </citation>
    <scope>NUCLEOTIDE SEQUENCE</scope>
    <source>
        <strain evidence="8">ECLA1</strain>
    </source>
</reference>
<dbReference type="GO" id="GO:0005737">
    <property type="term" value="C:cytoplasm"/>
    <property type="evidence" value="ECO:0007669"/>
    <property type="project" value="TreeGrafter"/>
</dbReference>
<dbReference type="Proteomes" id="UP001283361">
    <property type="component" value="Unassembled WGS sequence"/>
</dbReference>
<feature type="zinc finger region" description="C3H1-type" evidence="6">
    <location>
        <begin position="298"/>
        <end position="326"/>
    </location>
</feature>